<name>A0A9P3GS76_9APHY</name>
<protein>
    <submittedName>
        <fullName evidence="1">Uncharacterized protein</fullName>
    </submittedName>
</protein>
<evidence type="ECO:0000313" key="1">
    <source>
        <dbReference type="EMBL" id="GJE99856.1"/>
    </source>
</evidence>
<comment type="caution">
    <text evidence="1">The sequence shown here is derived from an EMBL/GenBank/DDBJ whole genome shotgun (WGS) entry which is preliminary data.</text>
</comment>
<proteinExistence type="predicted"/>
<reference evidence="1 2" key="1">
    <citation type="submission" date="2021-08" db="EMBL/GenBank/DDBJ databases">
        <title>Draft Genome Sequence of Phanerochaete sordida strain YK-624.</title>
        <authorList>
            <person name="Mori T."/>
            <person name="Dohra H."/>
            <person name="Suzuki T."/>
            <person name="Kawagishi H."/>
            <person name="Hirai H."/>
        </authorList>
    </citation>
    <scope>NUCLEOTIDE SEQUENCE [LARGE SCALE GENOMIC DNA]</scope>
    <source>
        <strain evidence="1 2">YK-624</strain>
    </source>
</reference>
<evidence type="ECO:0000313" key="2">
    <source>
        <dbReference type="Proteomes" id="UP000703269"/>
    </source>
</evidence>
<sequence>MRDTGAWLYPCPCHRTSTLEELRAHLASSLRLRQAIRELRLSTRCAERDATPSLQTVRAIVDLVHNLDALEIKDFECTSALDVTSAPMRPVAELRLSGSLWRAQEHAPWLAVLNLFARIDRLVVGSFEVLRQCTAAPACGTAARVHSLVVDIREDGYAAWRLDADHSAPFAAHLGAAPVRAVTLCHPAARHVQDLSAAWPALRELAYVVGCGAPTLAPEACRSLRALTVGVRLFSYAQMHCELEDALGEGWEEMLCDLGATEATKITSLSIVFLVAYHSKDDDELDGTFDTALKTLDWCRLESVLSRRFTQLEKLSIQIGSHTGNWDGPTLADCRKVVETVARERLSIKYTKLLEIKDTLRTFVSVHYRAW</sequence>
<gene>
    <name evidence="1" type="ORF">PsYK624_161300</name>
</gene>
<keyword evidence="2" id="KW-1185">Reference proteome</keyword>
<accession>A0A9P3GS76</accession>
<organism evidence="1 2">
    <name type="scientific">Phanerochaete sordida</name>
    <dbReference type="NCBI Taxonomy" id="48140"/>
    <lineage>
        <taxon>Eukaryota</taxon>
        <taxon>Fungi</taxon>
        <taxon>Dikarya</taxon>
        <taxon>Basidiomycota</taxon>
        <taxon>Agaricomycotina</taxon>
        <taxon>Agaricomycetes</taxon>
        <taxon>Polyporales</taxon>
        <taxon>Phanerochaetaceae</taxon>
        <taxon>Phanerochaete</taxon>
    </lineage>
</organism>
<dbReference type="AlphaFoldDB" id="A0A9P3GS76"/>
<dbReference type="Proteomes" id="UP000703269">
    <property type="component" value="Unassembled WGS sequence"/>
</dbReference>
<dbReference type="EMBL" id="BPQB01000122">
    <property type="protein sequence ID" value="GJE99856.1"/>
    <property type="molecule type" value="Genomic_DNA"/>
</dbReference>